<evidence type="ECO:0000259" key="1">
    <source>
        <dbReference type="Pfam" id="PF01345"/>
    </source>
</evidence>
<dbReference type="EMBL" id="CP093547">
    <property type="protein sequence ID" value="UNP31604.1"/>
    <property type="molecule type" value="Genomic_DNA"/>
</dbReference>
<dbReference type="InterPro" id="IPR055371">
    <property type="entry name" value="SpaA_PFL_dom_4"/>
</dbReference>
<dbReference type="RefSeq" id="WP_083512437.1">
    <property type="nucleotide sequence ID" value="NZ_CP011131.1"/>
</dbReference>
<sequence>MRIGINFKEKRRNGQIRTQVWMRALLVLWIASAPLEVLAQEITGGECATGASGTGVAYDAGWLHNQPPAPVPGGIPTRRQDGFWANPPGGPAVYWDNPRDASPLGADTTVVADYAADEIVGSGLTAIPSPPTAYFYSGNIGPGTTLATSVAGNAYTQYQFTTPANANPRLYFARAGMGSYPGQNFHYGVRVSTDPNFSSYWTIVPNATVQNGTGGYQYVPGNTSRFPLLTPSTTYYLRVYPFNGPANSSGSGSTLTIDDFQFGTGICPLPTVTVTKISNGGTGTFNFTGSNGFAAQSIITTTAGTGMAGSTQVLAATNTATTVTEAAPAGFTLTAINCTGLPSGTPTYTVNGVNGGNVVLPAAAMTTTATIACTFTNTRRVADLSITKTNTPTVGALDQANDTVDSGQTTTYTLVVTNDGTTAVTGAVVRDAPGAGITCPAGNAVTISGDGVPAGSFTVADLTGANGIVLGALAAGQSATLSFNCQVN</sequence>
<evidence type="ECO:0000313" key="3">
    <source>
        <dbReference type="EMBL" id="UNP31604.1"/>
    </source>
</evidence>
<dbReference type="InterPro" id="IPR047589">
    <property type="entry name" value="DUF11_rpt"/>
</dbReference>
<dbReference type="InterPro" id="IPR001434">
    <property type="entry name" value="OmcB-like_DUF11"/>
</dbReference>
<dbReference type="NCBIfam" id="TIGR01451">
    <property type="entry name" value="B_ant_repeat"/>
    <property type="match status" value="1"/>
</dbReference>
<dbReference type="Proteomes" id="UP000829194">
    <property type="component" value="Chromosome"/>
</dbReference>
<proteinExistence type="predicted"/>
<organism evidence="3 4">
    <name type="scientific">Lysobacter gummosus</name>
    <dbReference type="NCBI Taxonomy" id="262324"/>
    <lineage>
        <taxon>Bacteria</taxon>
        <taxon>Pseudomonadati</taxon>
        <taxon>Pseudomonadota</taxon>
        <taxon>Gammaproteobacteria</taxon>
        <taxon>Lysobacterales</taxon>
        <taxon>Lysobacteraceae</taxon>
        <taxon>Lysobacter</taxon>
    </lineage>
</organism>
<evidence type="ECO:0000259" key="2">
    <source>
        <dbReference type="Pfam" id="PF24514"/>
    </source>
</evidence>
<evidence type="ECO:0000313" key="4">
    <source>
        <dbReference type="Proteomes" id="UP000829194"/>
    </source>
</evidence>
<feature type="domain" description="SpaA-like prealbumin fold" evidence="2">
    <location>
        <begin position="272"/>
        <end position="379"/>
    </location>
</feature>
<accession>A0ABY3XIX3</accession>
<dbReference type="Pfam" id="PF01345">
    <property type="entry name" value="DUF11"/>
    <property type="match status" value="1"/>
</dbReference>
<reference evidence="3 4" key="1">
    <citation type="submission" date="2022-03" db="EMBL/GenBank/DDBJ databases">
        <title>Complete genome sequence of Lysobacter capsici VKM B-2533 and Lysobacter gummosus 10.1.1, promising sources of lytic agents.</title>
        <authorList>
            <person name="Tarlachkov S.V."/>
            <person name="Kudryakova I.V."/>
            <person name="Afoshin A.S."/>
            <person name="Leontyevskaya E.A."/>
            <person name="Leontyevskaya N.V."/>
        </authorList>
    </citation>
    <scope>NUCLEOTIDE SEQUENCE [LARGE SCALE GENOMIC DNA]</scope>
    <source>
        <strain evidence="3 4">10.1.1</strain>
    </source>
</reference>
<gene>
    <name evidence="3" type="ORF">MOV92_10305</name>
</gene>
<dbReference type="Pfam" id="PF24514">
    <property type="entry name" value="SpaA_4"/>
    <property type="match status" value="1"/>
</dbReference>
<protein>
    <submittedName>
        <fullName evidence="3">DUF11 domain-containing protein</fullName>
    </submittedName>
</protein>
<name>A0ABY3XIX3_9GAMM</name>
<feature type="domain" description="DUF11" evidence="1">
    <location>
        <begin position="383"/>
        <end position="487"/>
    </location>
</feature>
<keyword evidence="4" id="KW-1185">Reference proteome</keyword>